<reference evidence="1 2" key="1">
    <citation type="submission" date="2019-04" db="EMBL/GenBank/DDBJ databases">
        <title>Microbes associate with the intestines of laboratory mice.</title>
        <authorList>
            <person name="Navarre W."/>
            <person name="Wong E."/>
            <person name="Huang K."/>
            <person name="Tropini C."/>
            <person name="Ng K."/>
            <person name="Yu B."/>
        </authorList>
    </citation>
    <scope>NUCLEOTIDE SEQUENCE [LARGE SCALE GENOMIC DNA]</scope>
    <source>
        <strain evidence="1 2">NM69_E16B</strain>
    </source>
</reference>
<dbReference type="Proteomes" id="UP000310532">
    <property type="component" value="Unassembled WGS sequence"/>
</dbReference>
<accession>A0A4S2B1D6</accession>
<evidence type="ECO:0000313" key="1">
    <source>
        <dbReference type="EMBL" id="TGY07816.1"/>
    </source>
</evidence>
<name>A0A4S2B1D6_9BACE</name>
<keyword evidence="2" id="KW-1185">Reference proteome</keyword>
<evidence type="ECO:0000313" key="2">
    <source>
        <dbReference type="Proteomes" id="UP000310532"/>
    </source>
</evidence>
<comment type="caution">
    <text evidence="1">The sequence shown here is derived from an EMBL/GenBank/DDBJ whole genome shotgun (WGS) entry which is preliminary data.</text>
</comment>
<organism evidence="1 2">
    <name type="scientific">Bacteroides muris</name>
    <name type="common">ex Afrizal et al. 2022</name>
    <dbReference type="NCBI Taxonomy" id="2516960"/>
    <lineage>
        <taxon>Bacteria</taxon>
        <taxon>Pseudomonadati</taxon>
        <taxon>Bacteroidota</taxon>
        <taxon>Bacteroidia</taxon>
        <taxon>Bacteroidales</taxon>
        <taxon>Bacteroidaceae</taxon>
        <taxon>Bacteroides</taxon>
    </lineage>
</organism>
<dbReference type="RefSeq" id="WP_136009581.1">
    <property type="nucleotide sequence ID" value="NZ_SRYZ01000008.1"/>
</dbReference>
<gene>
    <name evidence="1" type="ORF">E5355_06005</name>
</gene>
<dbReference type="EMBL" id="SRYZ01000008">
    <property type="protein sequence ID" value="TGY07816.1"/>
    <property type="molecule type" value="Genomic_DNA"/>
</dbReference>
<sequence>MKGKKIFTSEEVFKIKELIRLKLQSSNNEQKGIRAKIRRIGFYWEDFHQKTEIPKVEYNIENFEELIRNRNITIQN</sequence>
<proteinExistence type="predicted"/>
<dbReference type="AlphaFoldDB" id="A0A4S2B1D6"/>
<protein>
    <submittedName>
        <fullName evidence="1">Uncharacterized protein</fullName>
    </submittedName>
</protein>